<evidence type="ECO:0000256" key="1">
    <source>
        <dbReference type="ARBA" id="ARBA00010701"/>
    </source>
</evidence>
<evidence type="ECO:0000259" key="8">
    <source>
        <dbReference type="Pfam" id="PF04083"/>
    </source>
</evidence>
<sequence>MDSSRCFYYPGTLQNGVCFLRIARMWLFLVIACLIQQTENSEGSVSHLNPQEFMTIIIFYLQPQIIQYWGYSSEEYEVLTDDGYYLKLNRIISGKHFPHLTGISISFHEMAIYDIPATIAFILQKTKQNRLYYFGHGQGGTLGFIAFSLLPHLAQKVKLFLCFTPAYTLRGITGLPKALGKIPAGLRKLIWGKKKYYLLSNRLKAFLAYGCSHAMFDKLCLQGIFFMGGYNAKNLNTSRADVYVGIFPDFTSVKTLSHWGQVIYSKEFKYFDHGKKNKAIYNRTKPPFYKIEDVTIPVAVWSGGRDIVATKKDVELMTSQITHLVFYKNIPDWQHMDPILGLDIPQQLYNDIRKLMQKY</sequence>
<dbReference type="RefSeq" id="XP_034286244.1">
    <property type="nucleotide sequence ID" value="XM_034430353.1"/>
</dbReference>
<dbReference type="InterPro" id="IPR025483">
    <property type="entry name" value="Lipase_euk"/>
</dbReference>
<comment type="similarity">
    <text evidence="1">Belongs to the AB hydrolase superfamily. Lipase family.</text>
</comment>
<feature type="domain" description="AB hydrolase-1" evidence="7">
    <location>
        <begin position="108"/>
        <end position="340"/>
    </location>
</feature>
<dbReference type="SUPFAM" id="SSF53474">
    <property type="entry name" value="alpha/beta-Hydrolases"/>
    <property type="match status" value="1"/>
</dbReference>
<evidence type="ECO:0000256" key="6">
    <source>
        <dbReference type="SAM" id="SignalP"/>
    </source>
</evidence>
<dbReference type="InterPro" id="IPR006693">
    <property type="entry name" value="AB_hydrolase_lipase"/>
</dbReference>
<dbReference type="GeneID" id="117673156"/>
<dbReference type="Pfam" id="PF04083">
    <property type="entry name" value="Abhydro_lipase"/>
    <property type="match status" value="1"/>
</dbReference>
<evidence type="ECO:0000256" key="2">
    <source>
        <dbReference type="ARBA" id="ARBA00022729"/>
    </source>
</evidence>
<protein>
    <submittedName>
        <fullName evidence="10">Lysosomal acid lipase/cholesteryl ester hydrolase-like isoform X7</fullName>
    </submittedName>
</protein>
<keyword evidence="5" id="KW-0325">Glycoprotein</keyword>
<dbReference type="InterPro" id="IPR000073">
    <property type="entry name" value="AB_hydrolase_1"/>
</dbReference>
<evidence type="ECO:0000313" key="9">
    <source>
        <dbReference type="Proteomes" id="UP001652622"/>
    </source>
</evidence>
<dbReference type="GO" id="GO:0016042">
    <property type="term" value="P:lipid catabolic process"/>
    <property type="evidence" value="ECO:0007669"/>
    <property type="project" value="UniProtKB-KW"/>
</dbReference>
<evidence type="ECO:0000256" key="3">
    <source>
        <dbReference type="ARBA" id="ARBA00022963"/>
    </source>
</evidence>
<dbReference type="Proteomes" id="UP001652622">
    <property type="component" value="Unplaced"/>
</dbReference>
<feature type="chain" id="PRO_5028236416" evidence="6">
    <location>
        <begin position="41"/>
        <end position="359"/>
    </location>
</feature>
<dbReference type="GO" id="GO:0016788">
    <property type="term" value="F:hydrolase activity, acting on ester bonds"/>
    <property type="evidence" value="ECO:0007669"/>
    <property type="project" value="InterPro"/>
</dbReference>
<evidence type="ECO:0000259" key="7">
    <source>
        <dbReference type="Pfam" id="PF00561"/>
    </source>
</evidence>
<keyword evidence="3" id="KW-0442">Lipid degradation</keyword>
<evidence type="ECO:0000313" key="10">
    <source>
        <dbReference type="RefSeq" id="XP_034286244.1"/>
    </source>
</evidence>
<proteinExistence type="inferred from homology"/>
<keyword evidence="9" id="KW-1185">Reference proteome</keyword>
<feature type="signal peptide" evidence="6">
    <location>
        <begin position="1"/>
        <end position="40"/>
    </location>
</feature>
<dbReference type="InterPro" id="IPR029058">
    <property type="entry name" value="AB_hydrolase_fold"/>
</dbReference>
<evidence type="ECO:0000256" key="4">
    <source>
        <dbReference type="ARBA" id="ARBA00023098"/>
    </source>
</evidence>
<feature type="domain" description="Partial AB-hydrolase lipase" evidence="8">
    <location>
        <begin position="63"/>
        <end position="101"/>
    </location>
</feature>
<keyword evidence="4" id="KW-0443">Lipid metabolism</keyword>
<name>A0A6P9CT59_PANGU</name>
<dbReference type="Pfam" id="PF00561">
    <property type="entry name" value="Abhydrolase_1"/>
    <property type="match status" value="1"/>
</dbReference>
<organism evidence="9 10">
    <name type="scientific">Pantherophis guttatus</name>
    <name type="common">Corn snake</name>
    <name type="synonym">Elaphe guttata</name>
    <dbReference type="NCBI Taxonomy" id="94885"/>
    <lineage>
        <taxon>Eukaryota</taxon>
        <taxon>Metazoa</taxon>
        <taxon>Chordata</taxon>
        <taxon>Craniata</taxon>
        <taxon>Vertebrata</taxon>
        <taxon>Euteleostomi</taxon>
        <taxon>Lepidosauria</taxon>
        <taxon>Squamata</taxon>
        <taxon>Bifurcata</taxon>
        <taxon>Unidentata</taxon>
        <taxon>Episquamata</taxon>
        <taxon>Toxicofera</taxon>
        <taxon>Serpentes</taxon>
        <taxon>Colubroidea</taxon>
        <taxon>Colubridae</taxon>
        <taxon>Colubrinae</taxon>
        <taxon>Pantherophis</taxon>
    </lineage>
</organism>
<dbReference type="AlphaFoldDB" id="A0A6P9CT59"/>
<reference evidence="10" key="1">
    <citation type="submission" date="2025-08" db="UniProtKB">
        <authorList>
            <consortium name="RefSeq"/>
        </authorList>
    </citation>
    <scope>IDENTIFICATION</scope>
    <source>
        <tissue evidence="10">Blood</tissue>
    </source>
</reference>
<gene>
    <name evidence="10" type="primary">LOC117673156</name>
</gene>
<dbReference type="Gene3D" id="3.40.50.1820">
    <property type="entry name" value="alpha/beta hydrolase"/>
    <property type="match status" value="2"/>
</dbReference>
<evidence type="ECO:0000256" key="5">
    <source>
        <dbReference type="ARBA" id="ARBA00023180"/>
    </source>
</evidence>
<keyword evidence="2 6" id="KW-0732">Signal</keyword>
<accession>A0A6P9CT59</accession>
<dbReference type="PANTHER" id="PTHR11005">
    <property type="entry name" value="LYSOSOMAL ACID LIPASE-RELATED"/>
    <property type="match status" value="1"/>
</dbReference>
<dbReference type="PIRSF" id="PIRSF000862">
    <property type="entry name" value="Steryl_ester_lip"/>
    <property type="match status" value="1"/>
</dbReference>